<keyword evidence="2 8" id="KW-0813">Transport</keyword>
<dbReference type="InterPro" id="IPR012910">
    <property type="entry name" value="Plug_dom"/>
</dbReference>
<evidence type="ECO:0000256" key="6">
    <source>
        <dbReference type="ARBA" id="ARBA00023136"/>
    </source>
</evidence>
<evidence type="ECO:0000259" key="11">
    <source>
        <dbReference type="Pfam" id="PF00593"/>
    </source>
</evidence>
<evidence type="ECO:0000256" key="8">
    <source>
        <dbReference type="PROSITE-ProRule" id="PRU01360"/>
    </source>
</evidence>
<sequence>MTKKAEKRIAVSSCRPGMLGMTVSAIALAFAAPAIAQDEEVEDELVVTGTRIQGIDPVGSNVQAIGQEDIDNVGLTSSADLLRKSPQVLSFAGTENRAGGREVQGETLNTTYTNSPNLRGLGTAATLSLVNNHRVPPMGPNMQVFDSATIPLIAMERIEIFADGASAIYGSDAIAGVVNYIMRKPFDGAEIKSGFGFVDGAQRWDISGVFGQEWDTGGFMVAAEHLHRDHLEATQRPDLYSDDFSSYGGAPSSTFAIPGNVVVGNDIYGIPSGGGGDVNLSDLSTSVNRTNIWLEADASPEIDQDNVVFNFYQQLFEGVELFGDGFYSNREFEIDQTGRVGQTMTVPDTNPYSPCNAANAPFTNPYGIMCSGALTVQYNYVQDFGGDRRFGYEEVYNGVFGLRFSLPHEWSGEFFGAKGHSENRSNNDTLIRGSRLAEVLAGSVGSVPAFNPFCDGTPGCNSPETLSYIQGFNETGFEFDRTHFSANLGGPIFSVPGGDVSIAVGGEYYKDVFVNIVTGNTRGPESTTLTPSPARKVKAAFGELYLPVVGSGNAMPMVQSLNISAAVRFEDYNDFGSTTNPKIGVDWVPVEGVKIRGSYGTSFRAPSLADNNPASTAALLPRVAAGSTITDASYTGGAGSQPVTYIVGGNSALGPETARTWSLGIEWTPPSVEGLTVDLTYYNVKYEGKVDFPAFNAGASAALSDPGYDAFVLRNPRFFSSSKVSMAEFDAVLAALAAAAPVPEVSGLFTQYETAFRLPLPGSSDPNTVIAVIDGRRNNVGVVKTDGLDFSARYNLDTDFGGLRFGALATYVLNYEEAATPFLPLSEQVNNFGYPLNFRGRLEAGADMGRFSGTVFLNYTNSYEIESKFSAVPSATDIDSYTTVDLSLVYRTEDMFDWAPANDITFVFAVQNVFDQDPPLVLNNTSPGVLFDPSYGSALGRLVTFQLRKAF</sequence>
<gene>
    <name evidence="13" type="ORF">CW354_11055</name>
</gene>
<proteinExistence type="inferred from homology"/>
<evidence type="ECO:0008006" key="15">
    <source>
        <dbReference type="Google" id="ProtNLM"/>
    </source>
</evidence>
<feature type="signal peptide" evidence="10">
    <location>
        <begin position="1"/>
        <end position="36"/>
    </location>
</feature>
<comment type="caution">
    <text evidence="13">The sequence shown here is derived from an EMBL/GenBank/DDBJ whole genome shotgun (WGS) entry which is preliminary data.</text>
</comment>
<keyword evidence="5 9" id="KW-0798">TonB box</keyword>
<dbReference type="EMBL" id="PJCH01000006">
    <property type="protein sequence ID" value="PQA87610.1"/>
    <property type="molecule type" value="Genomic_DNA"/>
</dbReference>
<dbReference type="GO" id="GO:0009279">
    <property type="term" value="C:cell outer membrane"/>
    <property type="evidence" value="ECO:0007669"/>
    <property type="project" value="UniProtKB-SubCell"/>
</dbReference>
<evidence type="ECO:0000256" key="10">
    <source>
        <dbReference type="SAM" id="SignalP"/>
    </source>
</evidence>
<evidence type="ECO:0000256" key="9">
    <source>
        <dbReference type="RuleBase" id="RU003357"/>
    </source>
</evidence>
<dbReference type="PANTHER" id="PTHR47234:SF2">
    <property type="entry name" value="TONB-DEPENDENT RECEPTOR"/>
    <property type="match status" value="1"/>
</dbReference>
<dbReference type="Pfam" id="PF07715">
    <property type="entry name" value="Plug"/>
    <property type="match status" value="1"/>
</dbReference>
<protein>
    <recommendedName>
        <fullName evidence="15">TonB-dependent receptor</fullName>
    </recommendedName>
</protein>
<evidence type="ECO:0000256" key="2">
    <source>
        <dbReference type="ARBA" id="ARBA00022448"/>
    </source>
</evidence>
<organism evidence="13 14">
    <name type="scientific">Hyphococcus luteus</name>
    <dbReference type="NCBI Taxonomy" id="2058213"/>
    <lineage>
        <taxon>Bacteria</taxon>
        <taxon>Pseudomonadati</taxon>
        <taxon>Pseudomonadota</taxon>
        <taxon>Alphaproteobacteria</taxon>
        <taxon>Parvularculales</taxon>
        <taxon>Parvularculaceae</taxon>
        <taxon>Hyphococcus</taxon>
    </lineage>
</organism>
<dbReference type="SUPFAM" id="SSF56935">
    <property type="entry name" value="Porins"/>
    <property type="match status" value="1"/>
</dbReference>
<dbReference type="InterPro" id="IPR037066">
    <property type="entry name" value="Plug_dom_sf"/>
</dbReference>
<dbReference type="InterPro" id="IPR036942">
    <property type="entry name" value="Beta-barrel_TonB_sf"/>
</dbReference>
<comment type="subcellular location">
    <subcellularLocation>
        <location evidence="1 8">Cell outer membrane</location>
        <topology evidence="1 8">Multi-pass membrane protein</topology>
    </subcellularLocation>
</comment>
<keyword evidence="3 8" id="KW-1134">Transmembrane beta strand</keyword>
<dbReference type="Gene3D" id="2.40.170.20">
    <property type="entry name" value="TonB-dependent receptor, beta-barrel domain"/>
    <property type="match status" value="1"/>
</dbReference>
<evidence type="ECO:0000259" key="12">
    <source>
        <dbReference type="Pfam" id="PF07715"/>
    </source>
</evidence>
<evidence type="ECO:0000256" key="5">
    <source>
        <dbReference type="ARBA" id="ARBA00023077"/>
    </source>
</evidence>
<dbReference type="InterPro" id="IPR039426">
    <property type="entry name" value="TonB-dep_rcpt-like"/>
</dbReference>
<dbReference type="AlphaFoldDB" id="A0A2S7K528"/>
<feature type="domain" description="TonB-dependent receptor plug" evidence="12">
    <location>
        <begin position="60"/>
        <end position="177"/>
    </location>
</feature>
<keyword evidence="7 8" id="KW-0998">Cell outer membrane</keyword>
<reference evidence="13 14" key="1">
    <citation type="submission" date="2017-12" db="EMBL/GenBank/DDBJ databases">
        <authorList>
            <person name="Hurst M.R.H."/>
        </authorList>
    </citation>
    <scope>NUCLEOTIDE SEQUENCE [LARGE SCALE GENOMIC DNA]</scope>
    <source>
        <strain evidence="13 14">SY-3-19</strain>
    </source>
</reference>
<dbReference type="Proteomes" id="UP000239504">
    <property type="component" value="Unassembled WGS sequence"/>
</dbReference>
<evidence type="ECO:0000313" key="13">
    <source>
        <dbReference type="EMBL" id="PQA87610.1"/>
    </source>
</evidence>
<evidence type="ECO:0000256" key="1">
    <source>
        <dbReference type="ARBA" id="ARBA00004571"/>
    </source>
</evidence>
<evidence type="ECO:0000256" key="7">
    <source>
        <dbReference type="ARBA" id="ARBA00023237"/>
    </source>
</evidence>
<evidence type="ECO:0000256" key="3">
    <source>
        <dbReference type="ARBA" id="ARBA00022452"/>
    </source>
</evidence>
<feature type="domain" description="TonB-dependent receptor-like beta-barrel" evidence="11">
    <location>
        <begin position="377"/>
        <end position="913"/>
    </location>
</feature>
<evidence type="ECO:0000313" key="14">
    <source>
        <dbReference type="Proteomes" id="UP000239504"/>
    </source>
</evidence>
<name>A0A2S7K528_9PROT</name>
<feature type="chain" id="PRO_5015405670" description="TonB-dependent receptor" evidence="10">
    <location>
        <begin position="37"/>
        <end position="951"/>
    </location>
</feature>
<dbReference type="PROSITE" id="PS52016">
    <property type="entry name" value="TONB_DEPENDENT_REC_3"/>
    <property type="match status" value="1"/>
</dbReference>
<comment type="similarity">
    <text evidence="8 9">Belongs to the TonB-dependent receptor family.</text>
</comment>
<evidence type="ECO:0000256" key="4">
    <source>
        <dbReference type="ARBA" id="ARBA00022692"/>
    </source>
</evidence>
<keyword evidence="4 8" id="KW-0812">Transmembrane</keyword>
<dbReference type="Gene3D" id="2.170.130.10">
    <property type="entry name" value="TonB-dependent receptor, plug domain"/>
    <property type="match status" value="1"/>
</dbReference>
<keyword evidence="6 8" id="KW-0472">Membrane</keyword>
<keyword evidence="10" id="KW-0732">Signal</keyword>
<dbReference type="PANTHER" id="PTHR47234">
    <property type="match status" value="1"/>
</dbReference>
<dbReference type="InterPro" id="IPR000531">
    <property type="entry name" value="Beta-barrel_TonB"/>
</dbReference>
<keyword evidence="14" id="KW-1185">Reference proteome</keyword>
<accession>A0A2S7K528</accession>
<dbReference type="Pfam" id="PF00593">
    <property type="entry name" value="TonB_dep_Rec_b-barrel"/>
    <property type="match status" value="1"/>
</dbReference>
<dbReference type="OrthoDB" id="7051241at2"/>